<dbReference type="Gene3D" id="3.30.565.10">
    <property type="entry name" value="Histidine kinase-like ATPase, C-terminal domain"/>
    <property type="match status" value="1"/>
</dbReference>
<feature type="modified residue" description="4-aspartylphosphate" evidence="4">
    <location>
        <position position="491"/>
    </location>
</feature>
<gene>
    <name evidence="7" type="ORF">FZ942_17150</name>
</gene>
<keyword evidence="8" id="KW-1185">Reference proteome</keyword>
<dbReference type="PANTHER" id="PTHR43065">
    <property type="entry name" value="SENSOR HISTIDINE KINASE"/>
    <property type="match status" value="1"/>
</dbReference>
<dbReference type="SMART" id="SM00448">
    <property type="entry name" value="REC"/>
    <property type="match status" value="1"/>
</dbReference>
<dbReference type="InterPro" id="IPR011006">
    <property type="entry name" value="CheY-like_superfamily"/>
</dbReference>
<dbReference type="Pfam" id="PF00072">
    <property type="entry name" value="Response_reg"/>
    <property type="match status" value="1"/>
</dbReference>
<feature type="domain" description="Response regulatory" evidence="6">
    <location>
        <begin position="441"/>
        <end position="551"/>
    </location>
</feature>
<dbReference type="InterPro" id="IPR003661">
    <property type="entry name" value="HisK_dim/P_dom"/>
</dbReference>
<proteinExistence type="predicted"/>
<protein>
    <recommendedName>
        <fullName evidence="2">histidine kinase</fullName>
        <ecNumber evidence="2">2.7.13.3</ecNumber>
    </recommendedName>
</protein>
<organism evidence="7 8">
    <name type="scientific">Azospirillum lipoferum</name>
    <dbReference type="NCBI Taxonomy" id="193"/>
    <lineage>
        <taxon>Bacteria</taxon>
        <taxon>Pseudomonadati</taxon>
        <taxon>Pseudomonadota</taxon>
        <taxon>Alphaproteobacteria</taxon>
        <taxon>Rhodospirillales</taxon>
        <taxon>Azospirillaceae</taxon>
        <taxon>Azospirillum</taxon>
    </lineage>
</organism>
<dbReference type="EC" id="2.7.13.3" evidence="2"/>
<evidence type="ECO:0000313" key="7">
    <source>
        <dbReference type="EMBL" id="KAA0595353.1"/>
    </source>
</evidence>
<dbReference type="PRINTS" id="PR00344">
    <property type="entry name" value="BCTRLSENSOR"/>
</dbReference>
<evidence type="ECO:0000259" key="6">
    <source>
        <dbReference type="PROSITE" id="PS50110"/>
    </source>
</evidence>
<dbReference type="Pfam" id="PF02518">
    <property type="entry name" value="HATPase_c"/>
    <property type="match status" value="1"/>
</dbReference>
<dbReference type="Pfam" id="PF00512">
    <property type="entry name" value="HisKA"/>
    <property type="match status" value="1"/>
</dbReference>
<dbReference type="SMART" id="SM00387">
    <property type="entry name" value="HATPase_c"/>
    <property type="match status" value="1"/>
</dbReference>
<dbReference type="InterPro" id="IPR036097">
    <property type="entry name" value="HisK_dim/P_sf"/>
</dbReference>
<sequence>MPMRGPILVLAPEGRDAEVIASVLAEIGLAARPCADMAGLCRELGDGTTALVLSEGALTDVGPLVAWLEAQPRWSDLPIVILTSRRSRQAGRGRLAFFQSLGNVTLLDRPLHREGLQSVAQAALRSRERQYRTRSHLEEITRASSLLEERVAERTQALQAEMADRRRAEDQLHQAQKMEALGQLTGGVAHDFNNLLQGIVSCLAVLAPTVPDGIPRELFEAANRSIERGARLTQSLLSFARRQTLIPEPTDLGELLAGMSSLLERSLGGQISVTIEVPPGLPAALIDRAQLESAILNLAINARDAMPAGGRLSLTAFVAEIGDGDVGGEMGGEMNGTMAGPVELKAGTYVAVRVADTGTGIDPAVLPHVFEPFFTTKPLDKGSGLGLSMVQGMATQSGGGVRIDSTPGGGTVITLYLPSVAAVADRAERTAAEVERGHGRTILLVEDDAIVRMGTMALLESLGHRVIEAESGESALDLLRDGAEVDALVTDFAMPGMNGAEVVRNVRNLRPGIPALIVTGYADTPDLGEAVRLLRKPFSPHQIADRLADMLPAKRPE</sequence>
<reference evidence="7 8" key="1">
    <citation type="submission" date="2019-08" db="EMBL/GenBank/DDBJ databases">
        <authorList>
            <person name="Grouzdev D."/>
            <person name="Tikhonova E."/>
            <person name="Kravchenko I."/>
        </authorList>
    </citation>
    <scope>NUCLEOTIDE SEQUENCE [LARGE SCALE GENOMIC DNA]</scope>
    <source>
        <strain evidence="7 8">59b</strain>
    </source>
</reference>
<keyword evidence="3 4" id="KW-0597">Phosphoprotein</keyword>
<dbReference type="Gene3D" id="1.10.287.130">
    <property type="match status" value="1"/>
</dbReference>
<dbReference type="PROSITE" id="PS50110">
    <property type="entry name" value="RESPONSE_REGULATORY"/>
    <property type="match status" value="1"/>
</dbReference>
<dbReference type="Proteomes" id="UP000324927">
    <property type="component" value="Unassembled WGS sequence"/>
</dbReference>
<name>A0A5A9GLW5_AZOLI</name>
<evidence type="ECO:0000256" key="4">
    <source>
        <dbReference type="PROSITE-ProRule" id="PRU00169"/>
    </source>
</evidence>
<feature type="domain" description="Histidine kinase" evidence="5">
    <location>
        <begin position="187"/>
        <end position="421"/>
    </location>
</feature>
<dbReference type="PROSITE" id="PS50109">
    <property type="entry name" value="HIS_KIN"/>
    <property type="match status" value="1"/>
</dbReference>
<dbReference type="SUPFAM" id="SSF55874">
    <property type="entry name" value="ATPase domain of HSP90 chaperone/DNA topoisomerase II/histidine kinase"/>
    <property type="match status" value="1"/>
</dbReference>
<evidence type="ECO:0000256" key="1">
    <source>
        <dbReference type="ARBA" id="ARBA00000085"/>
    </source>
</evidence>
<dbReference type="InterPro" id="IPR001789">
    <property type="entry name" value="Sig_transdc_resp-reg_receiver"/>
</dbReference>
<dbReference type="InterPro" id="IPR003594">
    <property type="entry name" value="HATPase_dom"/>
</dbReference>
<dbReference type="SUPFAM" id="SSF47384">
    <property type="entry name" value="Homodimeric domain of signal transducing histidine kinase"/>
    <property type="match status" value="1"/>
</dbReference>
<evidence type="ECO:0000256" key="3">
    <source>
        <dbReference type="ARBA" id="ARBA00022553"/>
    </source>
</evidence>
<evidence type="ECO:0000256" key="2">
    <source>
        <dbReference type="ARBA" id="ARBA00012438"/>
    </source>
</evidence>
<dbReference type="GO" id="GO:0000155">
    <property type="term" value="F:phosphorelay sensor kinase activity"/>
    <property type="evidence" value="ECO:0007669"/>
    <property type="project" value="InterPro"/>
</dbReference>
<comment type="catalytic activity">
    <reaction evidence="1">
        <text>ATP + protein L-histidine = ADP + protein N-phospho-L-histidine.</text>
        <dbReference type="EC" id="2.7.13.3"/>
    </reaction>
</comment>
<dbReference type="EMBL" id="VTTN01000006">
    <property type="protein sequence ID" value="KAA0595353.1"/>
    <property type="molecule type" value="Genomic_DNA"/>
</dbReference>
<dbReference type="OrthoDB" id="9796100at2"/>
<dbReference type="AlphaFoldDB" id="A0A5A9GLW5"/>
<dbReference type="InterPro" id="IPR004358">
    <property type="entry name" value="Sig_transdc_His_kin-like_C"/>
</dbReference>
<comment type="caution">
    <text evidence="7">The sequence shown here is derived from an EMBL/GenBank/DDBJ whole genome shotgun (WGS) entry which is preliminary data.</text>
</comment>
<dbReference type="SMART" id="SM00388">
    <property type="entry name" value="HisKA"/>
    <property type="match status" value="1"/>
</dbReference>
<dbReference type="InterPro" id="IPR005467">
    <property type="entry name" value="His_kinase_dom"/>
</dbReference>
<dbReference type="PANTHER" id="PTHR43065:SF49">
    <property type="entry name" value="HISTIDINE KINASE"/>
    <property type="match status" value="1"/>
</dbReference>
<dbReference type="SUPFAM" id="SSF52172">
    <property type="entry name" value="CheY-like"/>
    <property type="match status" value="2"/>
</dbReference>
<evidence type="ECO:0000313" key="8">
    <source>
        <dbReference type="Proteomes" id="UP000324927"/>
    </source>
</evidence>
<dbReference type="InterPro" id="IPR036890">
    <property type="entry name" value="HATPase_C_sf"/>
</dbReference>
<accession>A0A5A9GLW5</accession>
<dbReference type="Gene3D" id="3.40.50.2300">
    <property type="match status" value="1"/>
</dbReference>
<evidence type="ECO:0000259" key="5">
    <source>
        <dbReference type="PROSITE" id="PS50109"/>
    </source>
</evidence>